<dbReference type="Proteomes" id="UP000736335">
    <property type="component" value="Unassembled WGS sequence"/>
</dbReference>
<dbReference type="OrthoDB" id="2131701at2759"/>
<reference evidence="2" key="2">
    <citation type="submission" date="2020-11" db="EMBL/GenBank/DDBJ databases">
        <authorList>
            <consortium name="DOE Joint Genome Institute"/>
            <person name="Kuo A."/>
            <person name="Miyauchi S."/>
            <person name="Kiss E."/>
            <person name="Drula E."/>
            <person name="Kohler A."/>
            <person name="Sanchez-Garcia M."/>
            <person name="Andreopoulos B."/>
            <person name="Barry K.W."/>
            <person name="Bonito G."/>
            <person name="Buee M."/>
            <person name="Carver A."/>
            <person name="Chen C."/>
            <person name="Cichocki N."/>
            <person name="Clum A."/>
            <person name="Culley D."/>
            <person name="Crous P.W."/>
            <person name="Fauchery L."/>
            <person name="Girlanda M."/>
            <person name="Hayes R."/>
            <person name="Keri Z."/>
            <person name="Labutti K."/>
            <person name="Lipzen A."/>
            <person name="Lombard V."/>
            <person name="Magnuson J."/>
            <person name="Maillard F."/>
            <person name="Morin E."/>
            <person name="Murat C."/>
            <person name="Nolan M."/>
            <person name="Ohm R."/>
            <person name="Pangilinan J."/>
            <person name="Pereira M."/>
            <person name="Perotto S."/>
            <person name="Peter M."/>
            <person name="Riley R."/>
            <person name="Sitrit Y."/>
            <person name="Stielow B."/>
            <person name="Szollosi G."/>
            <person name="Zifcakova L."/>
            <person name="Stursova M."/>
            <person name="Spatafora J.W."/>
            <person name="Tedersoo L."/>
            <person name="Vaario L.-M."/>
            <person name="Yamada A."/>
            <person name="Yan M."/>
            <person name="Wang P."/>
            <person name="Xu J."/>
            <person name="Bruns T."/>
            <person name="Baldrian P."/>
            <person name="Vilgalys R."/>
            <person name="Henrissat B."/>
            <person name="Grigoriev I.V."/>
            <person name="Hibbett D."/>
            <person name="Nagy L.G."/>
            <person name="Martin F.M."/>
        </authorList>
    </citation>
    <scope>NUCLEOTIDE SEQUENCE</scope>
    <source>
        <strain evidence="2">UH-Tt-Lm1</strain>
    </source>
</reference>
<evidence type="ECO:0000259" key="1">
    <source>
        <dbReference type="Pfam" id="PF14200"/>
    </source>
</evidence>
<comment type="caution">
    <text evidence="2">The sequence shown here is derived from an EMBL/GenBank/DDBJ whole genome shotgun (WGS) entry which is preliminary data.</text>
</comment>
<gene>
    <name evidence="2" type="ORF">BJ322DRAFT_1089448</name>
</gene>
<feature type="domain" description="Ricin B lectin" evidence="1">
    <location>
        <begin position="38"/>
        <end position="129"/>
    </location>
</feature>
<proteinExistence type="predicted"/>
<sequence>MVSSGQTYFLTNKKSQTVCDLSGDDQTSVIGFTAQGSDNQKWKVQDTGNGWTLQNIFNKKYLDFDKSQGTSPGNGTKVVAVETNSPCTWDIRPDQNDSNAYRIFVRGSNFNVDLSDHGNPNPNTPVTLWEKWEGENQVWSFKEA</sequence>
<evidence type="ECO:0000313" key="2">
    <source>
        <dbReference type="EMBL" id="KAF9779263.1"/>
    </source>
</evidence>
<dbReference type="Pfam" id="PF14200">
    <property type="entry name" value="RicinB_lectin_2"/>
    <property type="match status" value="1"/>
</dbReference>
<dbReference type="CDD" id="cd23422">
    <property type="entry name" value="beta-trefoil_Ricin_MPL_CNL"/>
    <property type="match status" value="1"/>
</dbReference>
<dbReference type="AlphaFoldDB" id="A0A9P6L207"/>
<accession>A0A9P6L207</accession>
<dbReference type="EMBL" id="WIUZ02000020">
    <property type="protein sequence ID" value="KAF9779263.1"/>
    <property type="molecule type" value="Genomic_DNA"/>
</dbReference>
<protein>
    <submittedName>
        <fullName evidence="2">Carbohydrate-binding module family 13 protein</fullName>
    </submittedName>
</protein>
<name>A0A9P6L207_9AGAM</name>
<keyword evidence="3" id="KW-1185">Reference proteome</keyword>
<organism evidence="2 3">
    <name type="scientific">Thelephora terrestris</name>
    <dbReference type="NCBI Taxonomy" id="56493"/>
    <lineage>
        <taxon>Eukaryota</taxon>
        <taxon>Fungi</taxon>
        <taxon>Dikarya</taxon>
        <taxon>Basidiomycota</taxon>
        <taxon>Agaricomycotina</taxon>
        <taxon>Agaricomycetes</taxon>
        <taxon>Thelephorales</taxon>
        <taxon>Thelephoraceae</taxon>
        <taxon>Thelephora</taxon>
    </lineage>
</organism>
<dbReference type="InterPro" id="IPR000772">
    <property type="entry name" value="Ricin_B_lectin"/>
</dbReference>
<dbReference type="Gene3D" id="2.80.10.50">
    <property type="match status" value="1"/>
</dbReference>
<dbReference type="InterPro" id="IPR035992">
    <property type="entry name" value="Ricin_B-like_lectins"/>
</dbReference>
<dbReference type="PROSITE" id="PS50231">
    <property type="entry name" value="RICIN_B_LECTIN"/>
    <property type="match status" value="1"/>
</dbReference>
<reference evidence="2" key="1">
    <citation type="journal article" date="2020" name="Nat. Commun.">
        <title>Large-scale genome sequencing of mycorrhizal fungi provides insights into the early evolution of symbiotic traits.</title>
        <authorList>
            <person name="Miyauchi S."/>
            <person name="Kiss E."/>
            <person name="Kuo A."/>
            <person name="Drula E."/>
            <person name="Kohler A."/>
            <person name="Sanchez-Garcia M."/>
            <person name="Morin E."/>
            <person name="Andreopoulos B."/>
            <person name="Barry K.W."/>
            <person name="Bonito G."/>
            <person name="Buee M."/>
            <person name="Carver A."/>
            <person name="Chen C."/>
            <person name="Cichocki N."/>
            <person name="Clum A."/>
            <person name="Culley D."/>
            <person name="Crous P.W."/>
            <person name="Fauchery L."/>
            <person name="Girlanda M."/>
            <person name="Hayes R.D."/>
            <person name="Keri Z."/>
            <person name="LaButti K."/>
            <person name="Lipzen A."/>
            <person name="Lombard V."/>
            <person name="Magnuson J."/>
            <person name="Maillard F."/>
            <person name="Murat C."/>
            <person name="Nolan M."/>
            <person name="Ohm R.A."/>
            <person name="Pangilinan J."/>
            <person name="Pereira M.F."/>
            <person name="Perotto S."/>
            <person name="Peter M."/>
            <person name="Pfister S."/>
            <person name="Riley R."/>
            <person name="Sitrit Y."/>
            <person name="Stielow J.B."/>
            <person name="Szollosi G."/>
            <person name="Zifcakova L."/>
            <person name="Stursova M."/>
            <person name="Spatafora J.W."/>
            <person name="Tedersoo L."/>
            <person name="Vaario L.M."/>
            <person name="Yamada A."/>
            <person name="Yan M."/>
            <person name="Wang P."/>
            <person name="Xu J."/>
            <person name="Bruns T."/>
            <person name="Baldrian P."/>
            <person name="Vilgalys R."/>
            <person name="Dunand C."/>
            <person name="Henrissat B."/>
            <person name="Grigoriev I.V."/>
            <person name="Hibbett D."/>
            <person name="Nagy L.G."/>
            <person name="Martin F.M."/>
        </authorList>
    </citation>
    <scope>NUCLEOTIDE SEQUENCE</scope>
    <source>
        <strain evidence="2">UH-Tt-Lm1</strain>
    </source>
</reference>
<dbReference type="SUPFAM" id="SSF50370">
    <property type="entry name" value="Ricin B-like lectins"/>
    <property type="match status" value="1"/>
</dbReference>
<evidence type="ECO:0000313" key="3">
    <source>
        <dbReference type="Proteomes" id="UP000736335"/>
    </source>
</evidence>